<gene>
    <name evidence="1" type="ORF">HS088_TW04G01614</name>
</gene>
<comment type="caution">
    <text evidence="1">The sequence shown here is derived from an EMBL/GenBank/DDBJ whole genome shotgun (WGS) entry which is preliminary data.</text>
</comment>
<reference evidence="1 2" key="1">
    <citation type="journal article" date="2020" name="Nat. Commun.">
        <title>Genome of Tripterygium wilfordii and identification of cytochrome P450 involved in triptolide biosynthesis.</title>
        <authorList>
            <person name="Tu L."/>
            <person name="Su P."/>
            <person name="Zhang Z."/>
            <person name="Gao L."/>
            <person name="Wang J."/>
            <person name="Hu T."/>
            <person name="Zhou J."/>
            <person name="Zhang Y."/>
            <person name="Zhao Y."/>
            <person name="Liu Y."/>
            <person name="Song Y."/>
            <person name="Tong Y."/>
            <person name="Lu Y."/>
            <person name="Yang J."/>
            <person name="Xu C."/>
            <person name="Jia M."/>
            <person name="Peters R.J."/>
            <person name="Huang L."/>
            <person name="Gao W."/>
        </authorList>
    </citation>
    <scope>NUCLEOTIDE SEQUENCE [LARGE SCALE GENOMIC DNA]</scope>
    <source>
        <strain evidence="2">cv. XIE 37</strain>
        <tissue evidence="1">Leaf</tissue>
    </source>
</reference>
<accession>A0A7J7DTD7</accession>
<organism evidence="1 2">
    <name type="scientific">Tripterygium wilfordii</name>
    <name type="common">Thunder God vine</name>
    <dbReference type="NCBI Taxonomy" id="458696"/>
    <lineage>
        <taxon>Eukaryota</taxon>
        <taxon>Viridiplantae</taxon>
        <taxon>Streptophyta</taxon>
        <taxon>Embryophyta</taxon>
        <taxon>Tracheophyta</taxon>
        <taxon>Spermatophyta</taxon>
        <taxon>Magnoliopsida</taxon>
        <taxon>eudicotyledons</taxon>
        <taxon>Gunneridae</taxon>
        <taxon>Pentapetalae</taxon>
        <taxon>rosids</taxon>
        <taxon>fabids</taxon>
        <taxon>Celastrales</taxon>
        <taxon>Celastraceae</taxon>
        <taxon>Tripterygium</taxon>
    </lineage>
</organism>
<sequence length="175" mass="19074">MVSSAPGGALYSKAKFSGTLLNFNSNHEASKLDTKATMVYKPQANFVSKMTVSLLANMGNFNSSYQQRLPSVETHVPCPNKDIQNVPSQLGKTLQIASHTETDQSIEPQKIALQNLEEVPNPPPLAPNGIDHLMMDITGESMGKSKSKEVNIQEVTINALMHLPKLSCEKGRNII</sequence>
<proteinExistence type="predicted"/>
<dbReference type="Proteomes" id="UP000593562">
    <property type="component" value="Unassembled WGS sequence"/>
</dbReference>
<dbReference type="AlphaFoldDB" id="A0A7J7DTD7"/>
<name>A0A7J7DTD7_TRIWF</name>
<dbReference type="EMBL" id="JAAARO010000004">
    <property type="protein sequence ID" value="KAF5749642.1"/>
    <property type="molecule type" value="Genomic_DNA"/>
</dbReference>
<keyword evidence="2" id="KW-1185">Reference proteome</keyword>
<dbReference type="InParanoid" id="A0A7J7DTD7"/>
<evidence type="ECO:0000313" key="1">
    <source>
        <dbReference type="EMBL" id="KAF5749642.1"/>
    </source>
</evidence>
<evidence type="ECO:0000313" key="2">
    <source>
        <dbReference type="Proteomes" id="UP000593562"/>
    </source>
</evidence>
<protein>
    <submittedName>
        <fullName evidence="1">WRKY transcription factor 44-like</fullName>
    </submittedName>
</protein>